<dbReference type="Gene3D" id="3.20.20.140">
    <property type="entry name" value="Metal-dependent hydrolases"/>
    <property type="match status" value="1"/>
</dbReference>
<gene>
    <name evidence="3" type="ORF">BP6252_13712</name>
</gene>
<accession>A0A3D8Q7J3</accession>
<dbReference type="InterPro" id="IPR032466">
    <property type="entry name" value="Metal_Hydrolase"/>
</dbReference>
<feature type="domain" description="Amidohydrolase-related" evidence="2">
    <location>
        <begin position="88"/>
        <end position="434"/>
    </location>
</feature>
<dbReference type="InterPro" id="IPR006680">
    <property type="entry name" value="Amidohydro-rel"/>
</dbReference>
<comment type="caution">
    <text evidence="3">The sequence shown here is derived from an EMBL/GenBank/DDBJ whole genome shotgun (WGS) entry which is preliminary data.</text>
</comment>
<dbReference type="CDD" id="cd01299">
    <property type="entry name" value="Met_dep_hydrolase_A"/>
    <property type="match status" value="1"/>
</dbReference>
<dbReference type="InterPro" id="IPR011059">
    <property type="entry name" value="Metal-dep_hydrolase_composite"/>
</dbReference>
<dbReference type="STRING" id="1849047.A0A3D8Q7J3"/>
<dbReference type="PANTHER" id="PTHR43135">
    <property type="entry name" value="ALPHA-D-RIBOSE 1-METHYLPHOSPHONATE 5-TRIPHOSPHATE DIPHOSPHATASE"/>
    <property type="match status" value="1"/>
</dbReference>
<dbReference type="EMBL" id="PDLM01000019">
    <property type="protein sequence ID" value="RDW57630.1"/>
    <property type="molecule type" value="Genomic_DNA"/>
</dbReference>
<evidence type="ECO:0000313" key="4">
    <source>
        <dbReference type="Proteomes" id="UP000256645"/>
    </source>
</evidence>
<evidence type="ECO:0000313" key="3">
    <source>
        <dbReference type="EMBL" id="RDW57630.1"/>
    </source>
</evidence>
<evidence type="ECO:0000256" key="1">
    <source>
        <dbReference type="SAM" id="MobiDB-lite"/>
    </source>
</evidence>
<feature type="region of interest" description="Disordered" evidence="1">
    <location>
        <begin position="1"/>
        <end position="29"/>
    </location>
</feature>
<dbReference type="SUPFAM" id="SSF51338">
    <property type="entry name" value="Composite domain of metallo-dependent hydrolases"/>
    <property type="match status" value="1"/>
</dbReference>
<keyword evidence="4" id="KW-1185">Reference proteome</keyword>
<dbReference type="AlphaFoldDB" id="A0A3D8Q7J3"/>
<evidence type="ECO:0000259" key="2">
    <source>
        <dbReference type="Pfam" id="PF01979"/>
    </source>
</evidence>
<dbReference type="OrthoDB" id="194468at2759"/>
<sequence>MRTPAHLPTSGDPKGRPRPADITINNHKPKDPKQILFKNVRILDSTGREPYLGDVLIEDEWIMQVGKVDEQRLDDRIVTIDGQGTKTLMSGLTDSHTHLSWNNSPTIEGLTSLPLEEHVLHTANFARMYLDCGYTMCFGAAAAQARLDVVVRDAVKAGLIPGPRILANGQEISTTGGAIVPNITKFADGPDAMRRVVREFCALGVDNLKLSMSGDELHDTMRAEETYFTQEETNAAVDEAHARGKRICSHARSNEAVKKSCIAGVDVIYHASFADDEAIDMLEKVKDRCFVSPAINFPWASAAGEAIPYGLTPEMAIKKGLKREVDAAVIAMRKMHAKGIRILPGGDYGFAWAPHGTYARDLVHFVNMFGFTPMESIIAATALGGEIMGHPDVLGKVLPGYYADVILVNGDPLEDLSLFQRTENLHTIVINGHIHKNCEEEADIPRGAEIVRVNKQVLLGKKKMAVWPAEEHEVEVELKLVNTAANSLRVGNGHMASDLAVKIKAL</sequence>
<name>A0A3D8Q7J3_9HELO</name>
<dbReference type="GO" id="GO:0016810">
    <property type="term" value="F:hydrolase activity, acting on carbon-nitrogen (but not peptide) bonds"/>
    <property type="evidence" value="ECO:0007669"/>
    <property type="project" value="InterPro"/>
</dbReference>
<dbReference type="Gene3D" id="2.30.40.10">
    <property type="entry name" value="Urease, subunit C, domain 1"/>
    <property type="match status" value="1"/>
</dbReference>
<organism evidence="3 4">
    <name type="scientific">Coleophoma cylindrospora</name>
    <dbReference type="NCBI Taxonomy" id="1849047"/>
    <lineage>
        <taxon>Eukaryota</taxon>
        <taxon>Fungi</taxon>
        <taxon>Dikarya</taxon>
        <taxon>Ascomycota</taxon>
        <taxon>Pezizomycotina</taxon>
        <taxon>Leotiomycetes</taxon>
        <taxon>Helotiales</taxon>
        <taxon>Dermateaceae</taxon>
        <taxon>Coleophoma</taxon>
    </lineage>
</organism>
<dbReference type="Pfam" id="PF01979">
    <property type="entry name" value="Amidohydro_1"/>
    <property type="match status" value="1"/>
</dbReference>
<dbReference type="Proteomes" id="UP000256645">
    <property type="component" value="Unassembled WGS sequence"/>
</dbReference>
<dbReference type="SUPFAM" id="SSF51556">
    <property type="entry name" value="Metallo-dependent hydrolases"/>
    <property type="match status" value="1"/>
</dbReference>
<dbReference type="InterPro" id="IPR057744">
    <property type="entry name" value="OTAase-like"/>
</dbReference>
<reference evidence="3 4" key="1">
    <citation type="journal article" date="2018" name="IMA Fungus">
        <title>IMA Genome-F 9: Draft genome sequence of Annulohypoxylon stygium, Aspergillus mulundensis, Berkeleyomyces basicola (syn. Thielaviopsis basicola), Ceratocystis smalleyi, two Cercospora beticola strains, Coleophoma cylindrospora, Fusarium fracticaudum, Phialophora cf. hyalina, and Morchella septimelata.</title>
        <authorList>
            <person name="Wingfield B.D."/>
            <person name="Bills G.F."/>
            <person name="Dong Y."/>
            <person name="Huang W."/>
            <person name="Nel W.J."/>
            <person name="Swalarsk-Parry B.S."/>
            <person name="Vaghefi N."/>
            <person name="Wilken P.M."/>
            <person name="An Z."/>
            <person name="de Beer Z.W."/>
            <person name="De Vos L."/>
            <person name="Chen L."/>
            <person name="Duong T.A."/>
            <person name="Gao Y."/>
            <person name="Hammerbacher A."/>
            <person name="Kikkert J.R."/>
            <person name="Li Y."/>
            <person name="Li H."/>
            <person name="Li K."/>
            <person name="Li Q."/>
            <person name="Liu X."/>
            <person name="Ma X."/>
            <person name="Naidoo K."/>
            <person name="Pethybridge S.J."/>
            <person name="Sun J."/>
            <person name="Steenkamp E.T."/>
            <person name="van der Nest M.A."/>
            <person name="van Wyk S."/>
            <person name="Wingfield M.J."/>
            <person name="Xiong C."/>
            <person name="Yue Q."/>
            <person name="Zhang X."/>
        </authorList>
    </citation>
    <scope>NUCLEOTIDE SEQUENCE [LARGE SCALE GENOMIC DNA]</scope>
    <source>
        <strain evidence="3 4">BP6252</strain>
    </source>
</reference>
<dbReference type="InterPro" id="IPR051781">
    <property type="entry name" value="Metallo-dep_Hydrolase"/>
</dbReference>
<proteinExistence type="predicted"/>
<dbReference type="PANTHER" id="PTHR43135:SF3">
    <property type="entry name" value="ALPHA-D-RIBOSE 1-METHYLPHOSPHONATE 5-TRIPHOSPHATE DIPHOSPHATASE"/>
    <property type="match status" value="1"/>
</dbReference>
<protein>
    <recommendedName>
        <fullName evidence="2">Amidohydrolase-related domain-containing protein</fullName>
    </recommendedName>
</protein>